<dbReference type="AlphaFoldDB" id="A0AAV5J9C9"/>
<gene>
    <name evidence="1" type="ORF">SLEP1_g21532</name>
</gene>
<evidence type="ECO:0008006" key="3">
    <source>
        <dbReference type="Google" id="ProtNLM"/>
    </source>
</evidence>
<dbReference type="Proteomes" id="UP001054252">
    <property type="component" value="Unassembled WGS sequence"/>
</dbReference>
<accession>A0AAV5J9C9</accession>
<proteinExistence type="predicted"/>
<evidence type="ECO:0000313" key="1">
    <source>
        <dbReference type="EMBL" id="GKV10122.1"/>
    </source>
</evidence>
<comment type="caution">
    <text evidence="1">The sequence shown here is derived from an EMBL/GenBank/DDBJ whole genome shotgun (WGS) entry which is preliminary data.</text>
</comment>
<organism evidence="1 2">
    <name type="scientific">Rubroshorea leprosula</name>
    <dbReference type="NCBI Taxonomy" id="152421"/>
    <lineage>
        <taxon>Eukaryota</taxon>
        <taxon>Viridiplantae</taxon>
        <taxon>Streptophyta</taxon>
        <taxon>Embryophyta</taxon>
        <taxon>Tracheophyta</taxon>
        <taxon>Spermatophyta</taxon>
        <taxon>Magnoliopsida</taxon>
        <taxon>eudicotyledons</taxon>
        <taxon>Gunneridae</taxon>
        <taxon>Pentapetalae</taxon>
        <taxon>rosids</taxon>
        <taxon>malvids</taxon>
        <taxon>Malvales</taxon>
        <taxon>Dipterocarpaceae</taxon>
        <taxon>Rubroshorea</taxon>
    </lineage>
</organism>
<evidence type="ECO:0000313" key="2">
    <source>
        <dbReference type="Proteomes" id="UP001054252"/>
    </source>
</evidence>
<sequence length="142" mass="15935">MALIARGMIIDNGCRVCGNYIESLTHSFFGCEWSSQLWSWVLPDLDVQNFVGDDFMGVLQHVLTPLDDEQVQLFAQGFQRVGVFWWFDELQRVGEDQTAAVASRMQHPTGAWCPPPVAVAKIYSDASILATRNSLKVWCGHS</sequence>
<reference evidence="1 2" key="1">
    <citation type="journal article" date="2021" name="Commun. Biol.">
        <title>The genome of Shorea leprosula (Dipterocarpaceae) highlights the ecological relevance of drought in aseasonal tropical rainforests.</title>
        <authorList>
            <person name="Ng K.K.S."/>
            <person name="Kobayashi M.J."/>
            <person name="Fawcett J.A."/>
            <person name="Hatakeyama M."/>
            <person name="Paape T."/>
            <person name="Ng C.H."/>
            <person name="Ang C.C."/>
            <person name="Tnah L.H."/>
            <person name="Lee C.T."/>
            <person name="Nishiyama T."/>
            <person name="Sese J."/>
            <person name="O'Brien M.J."/>
            <person name="Copetti D."/>
            <person name="Mohd Noor M.I."/>
            <person name="Ong R.C."/>
            <person name="Putra M."/>
            <person name="Sireger I.Z."/>
            <person name="Indrioko S."/>
            <person name="Kosugi Y."/>
            <person name="Izuno A."/>
            <person name="Isagi Y."/>
            <person name="Lee S.L."/>
            <person name="Shimizu K.K."/>
        </authorList>
    </citation>
    <scope>NUCLEOTIDE SEQUENCE [LARGE SCALE GENOMIC DNA]</scope>
    <source>
        <strain evidence="1">214</strain>
    </source>
</reference>
<keyword evidence="2" id="KW-1185">Reference proteome</keyword>
<dbReference type="EMBL" id="BPVZ01000031">
    <property type="protein sequence ID" value="GKV10122.1"/>
    <property type="molecule type" value="Genomic_DNA"/>
</dbReference>
<name>A0AAV5J9C9_9ROSI</name>
<protein>
    <recommendedName>
        <fullName evidence="3">Reverse transcriptase zinc-binding domain-containing protein</fullName>
    </recommendedName>
</protein>